<evidence type="ECO:0000313" key="5">
    <source>
        <dbReference type="Proteomes" id="UP000243413"/>
    </source>
</evidence>
<evidence type="ECO:0000313" key="3">
    <source>
        <dbReference type="EMBL" id="GAA6132058.1"/>
    </source>
</evidence>
<reference evidence="4" key="2">
    <citation type="submission" date="2016-10" db="EMBL/GenBank/DDBJ databases">
        <authorList>
            <person name="de Groot N.N."/>
        </authorList>
    </citation>
    <scope>NUCLEOTIDE SEQUENCE [LARGE SCALE GENOMIC DNA]</scope>
    <source>
        <strain evidence="4">JCM 14963</strain>
    </source>
</reference>
<dbReference type="RefSeq" id="WP_092287951.1">
    <property type="nucleotide sequence ID" value="NZ_BAABWD010000002.1"/>
</dbReference>
<evidence type="ECO:0000256" key="1">
    <source>
        <dbReference type="SAM" id="Phobius"/>
    </source>
</evidence>
<keyword evidence="6" id="KW-1185">Reference proteome</keyword>
<feature type="domain" description="DUF2231" evidence="2">
    <location>
        <begin position="14"/>
        <end position="148"/>
    </location>
</feature>
<organism evidence="4 5">
    <name type="scientific">Halopseudomonas sabulinigri</name>
    <dbReference type="NCBI Taxonomy" id="472181"/>
    <lineage>
        <taxon>Bacteria</taxon>
        <taxon>Pseudomonadati</taxon>
        <taxon>Pseudomonadota</taxon>
        <taxon>Gammaproteobacteria</taxon>
        <taxon>Pseudomonadales</taxon>
        <taxon>Pseudomonadaceae</taxon>
        <taxon>Halopseudomonas</taxon>
    </lineage>
</organism>
<evidence type="ECO:0000259" key="2">
    <source>
        <dbReference type="Pfam" id="PF09990"/>
    </source>
</evidence>
<dbReference type="PIRSF" id="PIRSF029509">
    <property type="entry name" value="UCP029509"/>
    <property type="match status" value="1"/>
</dbReference>
<feature type="transmembrane region" description="Helical" evidence="1">
    <location>
        <begin position="117"/>
        <end position="141"/>
    </location>
</feature>
<dbReference type="EMBL" id="BAABWD010000002">
    <property type="protein sequence ID" value="GAA6132058.1"/>
    <property type="molecule type" value="Genomic_DNA"/>
</dbReference>
<feature type="transmembrane region" description="Helical" evidence="1">
    <location>
        <begin position="21"/>
        <end position="41"/>
    </location>
</feature>
<keyword evidence="1" id="KW-1133">Transmembrane helix</keyword>
<keyword evidence="1" id="KW-0812">Transmembrane</keyword>
<reference evidence="5" key="1">
    <citation type="submission" date="2016-10" db="EMBL/GenBank/DDBJ databases">
        <authorList>
            <person name="Varghese N."/>
            <person name="Submissions S."/>
        </authorList>
    </citation>
    <scope>NUCLEOTIDE SEQUENCE [LARGE SCALE GENOMIC DNA]</scope>
    <source>
        <strain evidence="5">JCM 14963</strain>
    </source>
</reference>
<dbReference type="InterPro" id="IPR016923">
    <property type="entry name" value="UCP029509"/>
</dbReference>
<dbReference type="EMBL" id="LT629763">
    <property type="protein sequence ID" value="SDT00522.1"/>
    <property type="molecule type" value="Genomic_DNA"/>
</dbReference>
<dbReference type="Proteomes" id="UP000243413">
    <property type="component" value="Chromosome I"/>
</dbReference>
<gene>
    <name evidence="3" type="ORF">NBRC116187_24180</name>
    <name evidence="4" type="ORF">SAMN05216271_3332</name>
</gene>
<feature type="transmembrane region" description="Helical" evidence="1">
    <location>
        <begin position="83"/>
        <end position="105"/>
    </location>
</feature>
<keyword evidence="1" id="KW-0472">Membrane</keyword>
<dbReference type="OrthoDB" id="2873672at2"/>
<feature type="transmembrane region" description="Helical" evidence="1">
    <location>
        <begin position="53"/>
        <end position="76"/>
    </location>
</feature>
<reference evidence="3 6" key="3">
    <citation type="submission" date="2024-04" db="EMBL/GenBank/DDBJ databases">
        <title>Draft genome sequence of Halopseudomonas sabulinigri NBRC 116187.</title>
        <authorList>
            <person name="Miyakawa T."/>
            <person name="Kusuya Y."/>
            <person name="Miura T."/>
        </authorList>
    </citation>
    <scope>NUCLEOTIDE SEQUENCE [LARGE SCALE GENOMIC DNA]</scope>
    <source>
        <strain evidence="3 6">4NH20-0042</strain>
    </source>
</reference>
<dbReference type="Pfam" id="PF09990">
    <property type="entry name" value="DUF2231"/>
    <property type="match status" value="1"/>
</dbReference>
<dbReference type="STRING" id="472181.SAMN05216271_3332"/>
<evidence type="ECO:0000313" key="6">
    <source>
        <dbReference type="Proteomes" id="UP001486808"/>
    </source>
</evidence>
<sequence>MASAPIISKMAIAGHPLHPMVIHFPVAALLGLIGSDIAYVISNDFFWARAGLWLSGIGVLGGWISGTIGLLDLLIVKQIRRLITAWCHAILAVMLLSLATLNWLSRLDQPDALIMPWGLYLSLLCGLLIALASVLGGQLVYDHAVGVAPEKTEERALRNRKIEKAKAS</sequence>
<proteinExistence type="predicted"/>
<dbReference type="Proteomes" id="UP001486808">
    <property type="component" value="Unassembled WGS sequence"/>
</dbReference>
<protein>
    <submittedName>
        <fullName evidence="3">DUF2231 domain-containing protein</fullName>
    </submittedName>
    <submittedName>
        <fullName evidence="4">Uncharacterized membrane protein</fullName>
    </submittedName>
</protein>
<evidence type="ECO:0000313" key="4">
    <source>
        <dbReference type="EMBL" id="SDT00522.1"/>
    </source>
</evidence>
<name>A0A1H1WTZ6_9GAMM</name>
<accession>A0A1H1WTZ6</accession>
<dbReference type="AlphaFoldDB" id="A0A1H1WTZ6"/>
<dbReference type="InterPro" id="IPR019251">
    <property type="entry name" value="DUF2231_TM"/>
</dbReference>